<evidence type="ECO:0000313" key="5">
    <source>
        <dbReference type="EMBL" id="WAR06889.1"/>
    </source>
</evidence>
<evidence type="ECO:0000259" key="4">
    <source>
        <dbReference type="Pfam" id="PF25894"/>
    </source>
</evidence>
<dbReference type="Proteomes" id="UP001164746">
    <property type="component" value="Chromosome 6"/>
</dbReference>
<feature type="compositionally biased region" description="Polar residues" evidence="3">
    <location>
        <begin position="767"/>
        <end position="776"/>
    </location>
</feature>
<keyword evidence="6" id="KW-1185">Reference proteome</keyword>
<dbReference type="PANTHER" id="PTHR43788">
    <property type="entry name" value="DNA2/NAM7 HELICASE FAMILY MEMBER"/>
    <property type="match status" value="1"/>
</dbReference>
<keyword evidence="1" id="KW-0547">Nucleotide-binding</keyword>
<feature type="region of interest" description="Disordered" evidence="3">
    <location>
        <begin position="759"/>
        <end position="800"/>
    </location>
</feature>
<accession>A0ABY7EEP0</accession>
<dbReference type="Gene3D" id="3.40.50.300">
    <property type="entry name" value="P-loop containing nucleotide triphosphate hydrolases"/>
    <property type="match status" value="1"/>
</dbReference>
<feature type="region of interest" description="Disordered" evidence="3">
    <location>
        <begin position="182"/>
        <end position="202"/>
    </location>
</feature>
<gene>
    <name evidence="5" type="ORF">MAR_016847</name>
</gene>
<evidence type="ECO:0000313" key="6">
    <source>
        <dbReference type="Proteomes" id="UP001164746"/>
    </source>
</evidence>
<reference evidence="5" key="1">
    <citation type="submission" date="2022-11" db="EMBL/GenBank/DDBJ databases">
        <title>Centuries of genome instability and evolution in soft-shell clam transmissible cancer (bioRxiv).</title>
        <authorList>
            <person name="Hart S.F.M."/>
            <person name="Yonemitsu M.A."/>
            <person name="Giersch R.M."/>
            <person name="Beal B.F."/>
            <person name="Arriagada G."/>
            <person name="Davis B.W."/>
            <person name="Ostrander E.A."/>
            <person name="Goff S.P."/>
            <person name="Metzger M.J."/>
        </authorList>
    </citation>
    <scope>NUCLEOTIDE SEQUENCE</scope>
    <source>
        <strain evidence="5">MELC-2E11</strain>
        <tissue evidence="5">Siphon/mantle</tissue>
    </source>
</reference>
<feature type="domain" description="DNA helicase B winged helix" evidence="4">
    <location>
        <begin position="264"/>
        <end position="363"/>
    </location>
</feature>
<proteinExistence type="predicted"/>
<dbReference type="Pfam" id="PF25894">
    <property type="entry name" value="WHD_HELB"/>
    <property type="match status" value="1"/>
</dbReference>
<dbReference type="EMBL" id="CP111017">
    <property type="protein sequence ID" value="WAR06889.1"/>
    <property type="molecule type" value="Genomic_DNA"/>
</dbReference>
<dbReference type="InterPro" id="IPR058839">
    <property type="entry name" value="WHD_HELB"/>
</dbReference>
<dbReference type="PANTHER" id="PTHR43788:SF6">
    <property type="entry name" value="DNA HELICASE B"/>
    <property type="match status" value="1"/>
</dbReference>
<evidence type="ECO:0000256" key="2">
    <source>
        <dbReference type="ARBA" id="ARBA00022840"/>
    </source>
</evidence>
<evidence type="ECO:0000256" key="3">
    <source>
        <dbReference type="SAM" id="MobiDB-lite"/>
    </source>
</evidence>
<name>A0ABY7EEP0_MYAAR</name>
<dbReference type="InterPro" id="IPR050534">
    <property type="entry name" value="Coronavir_polyprotein_1ab"/>
</dbReference>
<feature type="compositionally biased region" description="Basic and acidic residues" evidence="3">
    <location>
        <begin position="791"/>
        <end position="800"/>
    </location>
</feature>
<feature type="region of interest" description="Disordered" evidence="3">
    <location>
        <begin position="1"/>
        <end position="30"/>
    </location>
</feature>
<dbReference type="InterPro" id="IPR027417">
    <property type="entry name" value="P-loop_NTPase"/>
</dbReference>
<evidence type="ECO:0000256" key="1">
    <source>
        <dbReference type="ARBA" id="ARBA00022741"/>
    </source>
</evidence>
<dbReference type="SUPFAM" id="SSF52540">
    <property type="entry name" value="P-loop containing nucleoside triphosphate hydrolases"/>
    <property type="match status" value="2"/>
</dbReference>
<dbReference type="CDD" id="cd17933">
    <property type="entry name" value="DEXSc_RecD-like"/>
    <property type="match status" value="1"/>
</dbReference>
<protein>
    <submittedName>
        <fullName evidence="5">HELB-like protein</fullName>
    </submittedName>
</protein>
<sequence>MEETYNPVAGIFRENTEKHENGEDSEDDDEGELQWLGYKDVQAMAGGHQLVPYSRTKRCKGDLINVQTRRQTGVAGLFPLKDPWWQTVILRTKKNKQNVTEPKDWNAVCYKLRDDPQRTEENHVQMLLTKLSAAYDMKNAKEESWITRKNNEFYDFLKERNQEACLELDNLEERLESFVSWSHKQTKKSERPDDEEDPLQEGKKICDETSPYILEPSPVMVVDEMRCIMAARDFPQLLRYLPQLVPGFFLKVITMETKYLEKVNTLLEEHPGDMAFKELMKKHTGLLGFETSSEALVRSGLMGKVPEEERGAIYMYEYIKRDTRENGHTCVLCEKMMDALGPTVRTLEESLEFLNGCKITKTVVEGSRRLVYLMTLDEFESIRSDVDQLRAAHLISSKPVVVISGKGGCGKTYVVTKVITSAQANRQAKGSFYEQAGNIGMDDETQDMTDSEVTQGENEELSFRVGTCVDNSQGMGQDGDQDPGSGEDGVPEKVELLLTAPTGKAANLLGKRAKHPSFTLHQVIFSFRNMEPGQPWRHAEVNTLVVDECSLVAVTTFAFLVELLQKNARLRRVVLLGDVRQLPSIEPGNFLPDTFSSLDRIGCSVELRNNHRAESQLIVDNATLISKRQFPRFEKEKFVFRSLPENQPAKSGNDYMSQDILVEVQSLLEHEALGDHTTSQFISFTRKVCEAINDICCSKYSKHRIRDSKGKIDLQIGDKICCTKNGYVARYEDEGGTMSCHTQSQFDKKEEEDGGVQRFVSEDDPSDISTLPSQATPLHAKGHNSEQAPGKGDKSSKKRNEIRLCNGEIFFIMDVSFK</sequence>
<keyword evidence="2" id="KW-0067">ATP-binding</keyword>
<organism evidence="5 6">
    <name type="scientific">Mya arenaria</name>
    <name type="common">Soft-shell clam</name>
    <dbReference type="NCBI Taxonomy" id="6604"/>
    <lineage>
        <taxon>Eukaryota</taxon>
        <taxon>Metazoa</taxon>
        <taxon>Spiralia</taxon>
        <taxon>Lophotrochozoa</taxon>
        <taxon>Mollusca</taxon>
        <taxon>Bivalvia</taxon>
        <taxon>Autobranchia</taxon>
        <taxon>Heteroconchia</taxon>
        <taxon>Euheterodonta</taxon>
        <taxon>Imparidentia</taxon>
        <taxon>Neoheterodontei</taxon>
        <taxon>Myida</taxon>
        <taxon>Myoidea</taxon>
        <taxon>Myidae</taxon>
        <taxon>Mya</taxon>
    </lineage>
</organism>
<dbReference type="Pfam" id="PF13604">
    <property type="entry name" value="AAA_30"/>
    <property type="match status" value="1"/>
</dbReference>